<sequence length="185" mass="21000">MAQTAGTTSRFLELPGELRNRIYRLALLSDNAIPVTAQHFQEPDLLHACKQVRREAMSIFYGENEFDVLHIGFDSAVQIKMLEKEVKLRDEYKVPIKWFICTRGPRNWANLLTWLKHIHRGTVLGWVAGQGARSSAEFAIVDEMFDTCEDLNDLPWERVAGVMERFHKILVGVSGSWAAVEEAGG</sequence>
<dbReference type="AlphaFoldDB" id="A0AAV9JW54"/>
<dbReference type="Pfam" id="PF20150">
    <property type="entry name" value="2EXR"/>
    <property type="match status" value="1"/>
</dbReference>
<dbReference type="InterPro" id="IPR038883">
    <property type="entry name" value="AN11006-like"/>
</dbReference>
<comment type="caution">
    <text evidence="2">The sequence shown here is derived from an EMBL/GenBank/DDBJ whole genome shotgun (WGS) entry which is preliminary data.</text>
</comment>
<dbReference type="Proteomes" id="UP001324427">
    <property type="component" value="Unassembled WGS sequence"/>
</dbReference>
<dbReference type="EMBL" id="JAVFHQ010000003">
    <property type="protein sequence ID" value="KAK4549846.1"/>
    <property type="molecule type" value="Genomic_DNA"/>
</dbReference>
<accession>A0AAV9JW54</accession>
<proteinExistence type="predicted"/>
<evidence type="ECO:0000259" key="1">
    <source>
        <dbReference type="Pfam" id="PF20150"/>
    </source>
</evidence>
<organism evidence="2 3">
    <name type="scientific">Oleoguttula mirabilis</name>
    <dbReference type="NCBI Taxonomy" id="1507867"/>
    <lineage>
        <taxon>Eukaryota</taxon>
        <taxon>Fungi</taxon>
        <taxon>Dikarya</taxon>
        <taxon>Ascomycota</taxon>
        <taxon>Pezizomycotina</taxon>
        <taxon>Dothideomycetes</taxon>
        <taxon>Dothideomycetidae</taxon>
        <taxon>Mycosphaerellales</taxon>
        <taxon>Teratosphaeriaceae</taxon>
        <taxon>Oleoguttula</taxon>
    </lineage>
</organism>
<protein>
    <recommendedName>
        <fullName evidence="1">2EXR domain-containing protein</fullName>
    </recommendedName>
</protein>
<name>A0AAV9JW54_9PEZI</name>
<evidence type="ECO:0000313" key="2">
    <source>
        <dbReference type="EMBL" id="KAK4549846.1"/>
    </source>
</evidence>
<reference evidence="2 3" key="1">
    <citation type="submission" date="2021-11" db="EMBL/GenBank/DDBJ databases">
        <title>Black yeast isolated from Biological Soil Crust.</title>
        <authorList>
            <person name="Kurbessoian T."/>
        </authorList>
    </citation>
    <scope>NUCLEOTIDE SEQUENCE [LARGE SCALE GENOMIC DNA]</scope>
    <source>
        <strain evidence="2 3">CCFEE 5522</strain>
    </source>
</reference>
<dbReference type="InterPro" id="IPR045518">
    <property type="entry name" value="2EXR"/>
</dbReference>
<dbReference type="PANTHER" id="PTHR42085">
    <property type="entry name" value="F-BOX DOMAIN-CONTAINING PROTEIN"/>
    <property type="match status" value="1"/>
</dbReference>
<keyword evidence="3" id="KW-1185">Reference proteome</keyword>
<gene>
    <name evidence="2" type="ORF">LTR36_005147</name>
</gene>
<evidence type="ECO:0000313" key="3">
    <source>
        <dbReference type="Proteomes" id="UP001324427"/>
    </source>
</evidence>
<dbReference type="PANTHER" id="PTHR42085:SF2">
    <property type="entry name" value="F-BOX DOMAIN-CONTAINING PROTEIN"/>
    <property type="match status" value="1"/>
</dbReference>
<feature type="domain" description="2EXR" evidence="1">
    <location>
        <begin position="10"/>
        <end position="61"/>
    </location>
</feature>